<dbReference type="Proteomes" id="UP000006238">
    <property type="component" value="Unassembled WGS sequence"/>
</dbReference>
<evidence type="ECO:0000313" key="8">
    <source>
        <dbReference type="Proteomes" id="UP000006238"/>
    </source>
</evidence>
<organism evidence="7 8">
    <name type="scientific">Eshraghiella crossota DSM 2876</name>
    <dbReference type="NCBI Taxonomy" id="511680"/>
    <lineage>
        <taxon>Bacteria</taxon>
        <taxon>Bacillati</taxon>
        <taxon>Bacillota</taxon>
        <taxon>Clostridia</taxon>
        <taxon>Lachnospirales</taxon>
        <taxon>Lachnospiraceae</taxon>
        <taxon>Eshraghiella</taxon>
    </lineage>
</organism>
<dbReference type="RefSeq" id="WP_005604736.1">
    <property type="nucleotide sequence ID" value="NZ_GG663526.1"/>
</dbReference>
<dbReference type="Gene3D" id="3.40.1710.10">
    <property type="entry name" value="abc type-2 transporter like domain"/>
    <property type="match status" value="1"/>
</dbReference>
<comment type="caution">
    <text evidence="7">The sequence shown here is derived from an EMBL/GenBank/DDBJ whole genome shotgun (WGS) entry which is preliminary data.</text>
</comment>
<feature type="transmembrane region" description="Helical" evidence="5">
    <location>
        <begin position="320"/>
        <end position="339"/>
    </location>
</feature>
<dbReference type="GeneID" id="98919034"/>
<evidence type="ECO:0000256" key="4">
    <source>
        <dbReference type="ARBA" id="ARBA00023136"/>
    </source>
</evidence>
<dbReference type="HOGENOM" id="CLU_057287_0_0_9"/>
<protein>
    <recommendedName>
        <fullName evidence="6">ABC-2 type transporter transmembrane domain-containing protein</fullName>
    </recommendedName>
</protein>
<evidence type="ECO:0000256" key="5">
    <source>
        <dbReference type="SAM" id="Phobius"/>
    </source>
</evidence>
<gene>
    <name evidence="7" type="ORF">BUTYVIB_02512</name>
</gene>
<dbReference type="AlphaFoldDB" id="D4S333"/>
<name>D4S333_9FIRM</name>
<feature type="transmembrane region" description="Helical" evidence="5">
    <location>
        <begin position="293"/>
        <end position="313"/>
    </location>
</feature>
<dbReference type="InterPro" id="IPR013525">
    <property type="entry name" value="ABC2_TM"/>
</dbReference>
<feature type="domain" description="ABC-2 type transporter transmembrane" evidence="6">
    <location>
        <begin position="21"/>
        <end position="392"/>
    </location>
</feature>
<sequence length="402" mass="43360">MKKHLLFLLFQLKASLRALPRILFSTVILALVVISVGFCGSKIMSTDAKKVNANIEIVIPPDDTTLLMAFQIYTNMDSIASIATCHLSESKEAAFDALEKGRAAAVVVIPSGFIGGILNGTNIPANVYLPPNAGIESTIFTSVVDAGVKSLAYVQSAIYAVTDVVLAHNMGNDVLTEAEDYLNDVNIDLALVRSRFYTPVVITSTGVSTINYYFATVILLLVILSGLSIAGIFNENSEAVLHSMKINGISKGYIRTSQYIGVGITFSLLFSIITIAAATVINKGHFVVSPSGIFAFIAVIFSVMAFIMFICLLSDCGLISTLLIFLMAVVMTYACGRILPAVFLPEKVAAIGNYLPLKHWCNVFETIVTNGNNYSSMKYVLLYGTVFFAGSIGLTYLRKGER</sequence>
<feature type="transmembrane region" description="Helical" evidence="5">
    <location>
        <begin position="212"/>
        <end position="233"/>
    </location>
</feature>
<reference evidence="7 8" key="1">
    <citation type="submission" date="2010-02" db="EMBL/GenBank/DDBJ databases">
        <authorList>
            <person name="Weinstock G."/>
            <person name="Sodergren E."/>
            <person name="Clifton S."/>
            <person name="Fulton L."/>
            <person name="Fulton B."/>
            <person name="Courtney L."/>
            <person name="Fronick C."/>
            <person name="Harrison M."/>
            <person name="Strong C."/>
            <person name="Farmer C."/>
            <person name="Delahaunty K."/>
            <person name="Markovic C."/>
            <person name="Hall O."/>
            <person name="Minx P."/>
            <person name="Tomlinson C."/>
            <person name="Mitreva M."/>
            <person name="Nelson J."/>
            <person name="Hou S."/>
            <person name="Wollam A."/>
            <person name="Pepin K.H."/>
            <person name="Johnson M."/>
            <person name="Bhonagiri V."/>
            <person name="Zhang X."/>
            <person name="Suruliraj S."/>
            <person name="Warren W."/>
            <person name="Chinwalla A."/>
            <person name="Mardis E.R."/>
            <person name="Wilson R.K."/>
        </authorList>
    </citation>
    <scope>NUCLEOTIDE SEQUENCE [LARGE SCALE GENOMIC DNA]</scope>
    <source>
        <strain evidence="7 8">DSM 2876</strain>
    </source>
</reference>
<dbReference type="EMBL" id="ABWN01000043">
    <property type="protein sequence ID" value="EFF67314.1"/>
    <property type="molecule type" value="Genomic_DNA"/>
</dbReference>
<dbReference type="Pfam" id="PF12698">
    <property type="entry name" value="ABC2_membrane_3"/>
    <property type="match status" value="1"/>
</dbReference>
<evidence type="ECO:0000256" key="1">
    <source>
        <dbReference type="ARBA" id="ARBA00004141"/>
    </source>
</evidence>
<feature type="transmembrane region" description="Helical" evidence="5">
    <location>
        <begin position="379"/>
        <end position="397"/>
    </location>
</feature>
<keyword evidence="2 5" id="KW-0812">Transmembrane</keyword>
<keyword evidence="4 5" id="KW-0472">Membrane</keyword>
<keyword evidence="8" id="KW-1185">Reference proteome</keyword>
<keyword evidence="3 5" id="KW-1133">Transmembrane helix</keyword>
<accession>D4S333</accession>
<feature type="transmembrane region" description="Helical" evidence="5">
    <location>
        <begin position="259"/>
        <end position="281"/>
    </location>
</feature>
<evidence type="ECO:0000256" key="3">
    <source>
        <dbReference type="ARBA" id="ARBA00022989"/>
    </source>
</evidence>
<evidence type="ECO:0000313" key="7">
    <source>
        <dbReference type="EMBL" id="EFF67314.1"/>
    </source>
</evidence>
<dbReference type="eggNOG" id="COG0842">
    <property type="taxonomic scope" value="Bacteria"/>
</dbReference>
<evidence type="ECO:0000256" key="2">
    <source>
        <dbReference type="ARBA" id="ARBA00022692"/>
    </source>
</evidence>
<proteinExistence type="predicted"/>
<dbReference type="GO" id="GO:0016020">
    <property type="term" value="C:membrane"/>
    <property type="evidence" value="ECO:0007669"/>
    <property type="project" value="UniProtKB-SubCell"/>
</dbReference>
<dbReference type="GO" id="GO:0140359">
    <property type="term" value="F:ABC-type transporter activity"/>
    <property type="evidence" value="ECO:0007669"/>
    <property type="project" value="InterPro"/>
</dbReference>
<dbReference type="STRING" id="45851.BHV86_03685"/>
<comment type="subcellular location">
    <subcellularLocation>
        <location evidence="1">Membrane</location>
        <topology evidence="1">Multi-pass membrane protein</topology>
    </subcellularLocation>
</comment>
<evidence type="ECO:0000259" key="6">
    <source>
        <dbReference type="Pfam" id="PF12698"/>
    </source>
</evidence>